<organism evidence="6 7">
    <name type="scientific">Paremcibacter congregatus</name>
    <dbReference type="NCBI Taxonomy" id="2043170"/>
    <lineage>
        <taxon>Bacteria</taxon>
        <taxon>Pseudomonadati</taxon>
        <taxon>Pseudomonadota</taxon>
        <taxon>Alphaproteobacteria</taxon>
        <taxon>Emcibacterales</taxon>
        <taxon>Emcibacteraceae</taxon>
        <taxon>Paremcibacter</taxon>
    </lineage>
</organism>
<dbReference type="GO" id="GO:0003700">
    <property type="term" value="F:DNA-binding transcription factor activity"/>
    <property type="evidence" value="ECO:0007669"/>
    <property type="project" value="InterPro"/>
</dbReference>
<reference evidence="6 7" key="1">
    <citation type="submission" date="2017-10" db="EMBL/GenBank/DDBJ databases">
        <title>Frigbacter circumglobatus gen. nov. sp. nov., isolated from sediment cultured in situ.</title>
        <authorList>
            <person name="Zhao Z."/>
        </authorList>
    </citation>
    <scope>NUCLEOTIDE SEQUENCE [LARGE SCALE GENOMIC DNA]</scope>
    <source>
        <strain evidence="6 7">ZYL</strain>
    </source>
</reference>
<name>A0A2G4YTX6_9PROT</name>
<keyword evidence="2" id="KW-0805">Transcription regulation</keyword>
<feature type="domain" description="HTH lysR-type" evidence="5">
    <location>
        <begin position="1"/>
        <end position="59"/>
    </location>
</feature>
<dbReference type="OrthoDB" id="9786526at2"/>
<gene>
    <name evidence="6" type="ORF">CRD36_03325</name>
</gene>
<evidence type="ECO:0000313" key="6">
    <source>
        <dbReference type="EMBL" id="PHZ85727.1"/>
    </source>
</evidence>
<evidence type="ECO:0000256" key="2">
    <source>
        <dbReference type="ARBA" id="ARBA00023015"/>
    </source>
</evidence>
<dbReference type="PROSITE" id="PS50931">
    <property type="entry name" value="HTH_LYSR"/>
    <property type="match status" value="1"/>
</dbReference>
<comment type="similarity">
    <text evidence="1">Belongs to the LysR transcriptional regulatory family.</text>
</comment>
<protein>
    <submittedName>
        <fullName evidence="6">LysR family transcriptional regulator</fullName>
    </submittedName>
</protein>
<dbReference type="Proteomes" id="UP000229730">
    <property type="component" value="Unassembled WGS sequence"/>
</dbReference>
<evidence type="ECO:0000256" key="4">
    <source>
        <dbReference type="ARBA" id="ARBA00023163"/>
    </source>
</evidence>
<comment type="caution">
    <text evidence="6">The sequence shown here is derived from an EMBL/GenBank/DDBJ whole genome shotgun (WGS) entry which is preliminary data.</text>
</comment>
<dbReference type="InterPro" id="IPR000847">
    <property type="entry name" value="LysR_HTH_N"/>
</dbReference>
<proteinExistence type="inferred from homology"/>
<dbReference type="PANTHER" id="PTHR30537:SF66">
    <property type="entry name" value="IRON-REGULATED VIRULENCE REGULATORY PROTEIN IRGB"/>
    <property type="match status" value="1"/>
</dbReference>
<dbReference type="Gene3D" id="1.10.10.10">
    <property type="entry name" value="Winged helix-like DNA-binding domain superfamily/Winged helix DNA-binding domain"/>
    <property type="match status" value="1"/>
</dbReference>
<dbReference type="GO" id="GO:0006351">
    <property type="term" value="P:DNA-templated transcription"/>
    <property type="evidence" value="ECO:0007669"/>
    <property type="project" value="TreeGrafter"/>
</dbReference>
<dbReference type="InterPro" id="IPR005119">
    <property type="entry name" value="LysR_subst-bd"/>
</dbReference>
<evidence type="ECO:0000256" key="1">
    <source>
        <dbReference type="ARBA" id="ARBA00009437"/>
    </source>
</evidence>
<dbReference type="InterPro" id="IPR036388">
    <property type="entry name" value="WH-like_DNA-bd_sf"/>
</dbReference>
<accession>A0A2G4YTX6</accession>
<dbReference type="CDD" id="cd08422">
    <property type="entry name" value="PBP2_CrgA_like"/>
    <property type="match status" value="1"/>
</dbReference>
<keyword evidence="7" id="KW-1185">Reference proteome</keyword>
<dbReference type="Pfam" id="PF03466">
    <property type="entry name" value="LysR_substrate"/>
    <property type="match status" value="1"/>
</dbReference>
<evidence type="ECO:0000259" key="5">
    <source>
        <dbReference type="PROSITE" id="PS50931"/>
    </source>
</evidence>
<dbReference type="RefSeq" id="WP_099471312.1">
    <property type="nucleotide sequence ID" value="NZ_CP041025.1"/>
</dbReference>
<keyword evidence="3" id="KW-0238">DNA-binding</keyword>
<dbReference type="GO" id="GO:0043565">
    <property type="term" value="F:sequence-specific DNA binding"/>
    <property type="evidence" value="ECO:0007669"/>
    <property type="project" value="TreeGrafter"/>
</dbReference>
<dbReference type="AlphaFoldDB" id="A0A2G4YTX6"/>
<dbReference type="FunFam" id="1.10.10.10:FF:000001">
    <property type="entry name" value="LysR family transcriptional regulator"/>
    <property type="match status" value="1"/>
</dbReference>
<dbReference type="PANTHER" id="PTHR30537">
    <property type="entry name" value="HTH-TYPE TRANSCRIPTIONAL REGULATOR"/>
    <property type="match status" value="1"/>
</dbReference>
<dbReference type="InterPro" id="IPR036390">
    <property type="entry name" value="WH_DNA-bd_sf"/>
</dbReference>
<dbReference type="InterPro" id="IPR058163">
    <property type="entry name" value="LysR-type_TF_proteobact-type"/>
</dbReference>
<dbReference type="InParanoid" id="A0A2G4YTX6"/>
<dbReference type="FunCoup" id="A0A2G4YTX6">
    <property type="interactions" value="54"/>
</dbReference>
<sequence>MGQFEDMDSFVRIVDAGSISQAAQRQGVVKSAMSRRLMDLETRLGVQLLNRTTRTSSLTEAGRLYYDRAVQILAEVEEINAATTCSKLSLSGSLKISAPLSFGLQHLSPAITAFATQHPDLGIHMDFNDRQVDLVAEGFDIAIRIANLKDSSLMARKIAPVRLLLCASPAYLARKGTPKEPNDLKQHDILQYSNTDDITWRFISPEGQMQSVNLPAKMTANNGDFLKDAALAGQGIILSPTFIIWRDLREGRLVPLLNDHHFPGLSVFAVYPQTRHLPQKVRSLIDFLKSHFGGEPYWDEAW</sequence>
<dbReference type="SUPFAM" id="SSF53850">
    <property type="entry name" value="Periplasmic binding protein-like II"/>
    <property type="match status" value="1"/>
</dbReference>
<keyword evidence="4" id="KW-0804">Transcription</keyword>
<evidence type="ECO:0000256" key="3">
    <source>
        <dbReference type="ARBA" id="ARBA00023125"/>
    </source>
</evidence>
<evidence type="ECO:0000313" key="7">
    <source>
        <dbReference type="Proteomes" id="UP000229730"/>
    </source>
</evidence>
<dbReference type="Pfam" id="PF00126">
    <property type="entry name" value="HTH_1"/>
    <property type="match status" value="1"/>
</dbReference>
<dbReference type="FunFam" id="3.40.190.290:FF:000001">
    <property type="entry name" value="Transcriptional regulator, LysR family"/>
    <property type="match status" value="1"/>
</dbReference>
<dbReference type="SUPFAM" id="SSF46785">
    <property type="entry name" value="Winged helix' DNA-binding domain"/>
    <property type="match status" value="1"/>
</dbReference>
<dbReference type="Gene3D" id="3.40.190.290">
    <property type="match status" value="1"/>
</dbReference>
<dbReference type="EMBL" id="PDEM01000009">
    <property type="protein sequence ID" value="PHZ85727.1"/>
    <property type="molecule type" value="Genomic_DNA"/>
</dbReference>